<dbReference type="GO" id="GO:0046872">
    <property type="term" value="F:metal ion binding"/>
    <property type="evidence" value="ECO:0007669"/>
    <property type="project" value="UniProtKB-KW"/>
</dbReference>
<organism evidence="3 4">
    <name type="scientific">Leptotrombidium deliense</name>
    <dbReference type="NCBI Taxonomy" id="299467"/>
    <lineage>
        <taxon>Eukaryota</taxon>
        <taxon>Metazoa</taxon>
        <taxon>Ecdysozoa</taxon>
        <taxon>Arthropoda</taxon>
        <taxon>Chelicerata</taxon>
        <taxon>Arachnida</taxon>
        <taxon>Acari</taxon>
        <taxon>Acariformes</taxon>
        <taxon>Trombidiformes</taxon>
        <taxon>Prostigmata</taxon>
        <taxon>Anystina</taxon>
        <taxon>Parasitengona</taxon>
        <taxon>Trombiculoidea</taxon>
        <taxon>Trombiculidae</taxon>
        <taxon>Leptotrombidium</taxon>
    </lineage>
</organism>
<dbReference type="InterPro" id="IPR008949">
    <property type="entry name" value="Isoprenoid_synthase_dom_sf"/>
</dbReference>
<sequence length="284" mass="33421">MFSRQYNYSKVLIDYECKLHSDYDQINEQVKQWLIKYKLPFHCEDEAKHEQNERAILISKFMIHIFLVDDLIERKVPCIFFDSLVNHGNENYDVIATLDKCYTETQTPLVASFADIWTQMKSLTNTSWQKRFAESYIWWLKANNWERKNDDAKRVPSLMEHIEHRHFTGGVLSLIQLSRDVFLPDSVLTNFTLQKIFTTTGSVVCLVNDIYSFEKEEAEGDMNNLVTVLKHEYNISKQEAIKKATELVNKEIEKFSLLVSLLPTFEAEINEKVKKVVHGCKHWI</sequence>
<dbReference type="PANTHER" id="PTHR35201:SF4">
    <property type="entry name" value="BETA-PINACENE SYNTHASE-RELATED"/>
    <property type="match status" value="1"/>
</dbReference>
<accession>A0A443S2P0</accession>
<evidence type="ECO:0000256" key="2">
    <source>
        <dbReference type="RuleBase" id="RU366034"/>
    </source>
</evidence>
<name>A0A443S2P0_9ACAR</name>
<dbReference type="Gene3D" id="1.10.600.10">
    <property type="entry name" value="Farnesyl Diphosphate Synthase"/>
    <property type="match status" value="1"/>
</dbReference>
<keyword evidence="2" id="KW-0460">Magnesium</keyword>
<evidence type="ECO:0000313" key="4">
    <source>
        <dbReference type="Proteomes" id="UP000288716"/>
    </source>
</evidence>
<dbReference type="GO" id="GO:0008299">
    <property type="term" value="P:isoprenoid biosynthetic process"/>
    <property type="evidence" value="ECO:0007669"/>
    <property type="project" value="UniProtKB-ARBA"/>
</dbReference>
<dbReference type="Proteomes" id="UP000288716">
    <property type="component" value="Unassembled WGS sequence"/>
</dbReference>
<keyword evidence="4" id="KW-1185">Reference proteome</keyword>
<proteinExistence type="inferred from homology"/>
<feature type="non-terminal residue" evidence="3">
    <location>
        <position position="284"/>
    </location>
</feature>
<dbReference type="EC" id="4.2.3.-" evidence="2"/>
<comment type="similarity">
    <text evidence="1 2">Belongs to the terpene synthase family.</text>
</comment>
<dbReference type="SUPFAM" id="SSF48576">
    <property type="entry name" value="Terpenoid synthases"/>
    <property type="match status" value="1"/>
</dbReference>
<reference evidence="3 4" key="1">
    <citation type="journal article" date="2018" name="Gigascience">
        <title>Genomes of trombidid mites reveal novel predicted allergens and laterally-transferred genes associated with secondary metabolism.</title>
        <authorList>
            <person name="Dong X."/>
            <person name="Chaisiri K."/>
            <person name="Xia D."/>
            <person name="Armstrong S.D."/>
            <person name="Fang Y."/>
            <person name="Donnelly M.J."/>
            <person name="Kadowaki T."/>
            <person name="McGarry J.W."/>
            <person name="Darby A.C."/>
            <person name="Makepeace B.L."/>
        </authorList>
    </citation>
    <scope>NUCLEOTIDE SEQUENCE [LARGE SCALE GENOMIC DNA]</scope>
    <source>
        <strain evidence="3">UoL-UT</strain>
    </source>
</reference>
<dbReference type="GO" id="GO:0010333">
    <property type="term" value="F:terpene synthase activity"/>
    <property type="evidence" value="ECO:0007669"/>
    <property type="project" value="InterPro"/>
</dbReference>
<protein>
    <recommendedName>
        <fullName evidence="2">Terpene synthase</fullName>
        <ecNumber evidence="2">4.2.3.-</ecNumber>
    </recommendedName>
</protein>
<comment type="cofactor">
    <cofactor evidence="2">
        <name>Mg(2+)</name>
        <dbReference type="ChEBI" id="CHEBI:18420"/>
    </cofactor>
</comment>
<evidence type="ECO:0000256" key="1">
    <source>
        <dbReference type="ARBA" id="ARBA00006333"/>
    </source>
</evidence>
<keyword evidence="2" id="KW-0479">Metal-binding</keyword>
<dbReference type="InterPro" id="IPR034686">
    <property type="entry name" value="Terpene_cyclase-like_2"/>
</dbReference>
<evidence type="ECO:0000313" key="3">
    <source>
        <dbReference type="EMBL" id="RWS21800.1"/>
    </source>
</evidence>
<dbReference type="Pfam" id="PF19086">
    <property type="entry name" value="Terpene_syn_C_2"/>
    <property type="match status" value="1"/>
</dbReference>
<keyword evidence="2" id="KW-0456">Lyase</keyword>
<gene>
    <name evidence="3" type="ORF">B4U80_11772</name>
</gene>
<comment type="caution">
    <text evidence="3">The sequence shown here is derived from an EMBL/GenBank/DDBJ whole genome shotgun (WGS) entry which is preliminary data.</text>
</comment>
<dbReference type="AlphaFoldDB" id="A0A443S2P0"/>
<dbReference type="STRING" id="299467.A0A443S2P0"/>
<dbReference type="VEuPathDB" id="VectorBase:LDEU010240"/>
<dbReference type="OrthoDB" id="2861623at2759"/>
<dbReference type="PANTHER" id="PTHR35201">
    <property type="entry name" value="TERPENE SYNTHASE"/>
    <property type="match status" value="1"/>
</dbReference>
<dbReference type="EMBL" id="NCKV01010795">
    <property type="protein sequence ID" value="RWS21800.1"/>
    <property type="molecule type" value="Genomic_DNA"/>
</dbReference>